<organism evidence="1 2">
    <name type="scientific">Catellatospora coxensis</name>
    <dbReference type="NCBI Taxonomy" id="310354"/>
    <lineage>
        <taxon>Bacteria</taxon>
        <taxon>Bacillati</taxon>
        <taxon>Actinomycetota</taxon>
        <taxon>Actinomycetes</taxon>
        <taxon>Micromonosporales</taxon>
        <taxon>Micromonosporaceae</taxon>
        <taxon>Catellatospora</taxon>
    </lineage>
</organism>
<dbReference type="RefSeq" id="WP_203690801.1">
    <property type="nucleotide sequence ID" value="NZ_BAAALC010000016.1"/>
</dbReference>
<gene>
    <name evidence="1" type="ORF">Cco03nite_17240</name>
</gene>
<dbReference type="AlphaFoldDB" id="A0A8J3KTW4"/>
<accession>A0A8J3KTW4</accession>
<comment type="caution">
    <text evidence="1">The sequence shown here is derived from an EMBL/GenBank/DDBJ whole genome shotgun (WGS) entry which is preliminary data.</text>
</comment>
<protein>
    <submittedName>
        <fullName evidence="1">Uncharacterized protein</fullName>
    </submittedName>
</protein>
<name>A0A8J3KTW4_9ACTN</name>
<dbReference type="Proteomes" id="UP000630887">
    <property type="component" value="Unassembled WGS sequence"/>
</dbReference>
<dbReference type="EMBL" id="BONI01000011">
    <property type="protein sequence ID" value="GIG05024.1"/>
    <property type="molecule type" value="Genomic_DNA"/>
</dbReference>
<proteinExistence type="predicted"/>
<sequence>MFFEIIGRAALPDCVDRDDVEDAITAALGSDGEVTGAGTGDGGWHLDVEVHAAGDPALSAATIAGTLCRMDLGWVAVRHESWTDAVPAAQIRGAVEERAVP</sequence>
<reference evidence="1 2" key="1">
    <citation type="submission" date="2021-01" db="EMBL/GenBank/DDBJ databases">
        <title>Whole genome shotgun sequence of Catellatospora coxensis NBRC 107359.</title>
        <authorList>
            <person name="Komaki H."/>
            <person name="Tamura T."/>
        </authorList>
    </citation>
    <scope>NUCLEOTIDE SEQUENCE [LARGE SCALE GENOMIC DNA]</scope>
    <source>
        <strain evidence="1 2">NBRC 107359</strain>
    </source>
</reference>
<evidence type="ECO:0000313" key="1">
    <source>
        <dbReference type="EMBL" id="GIG05024.1"/>
    </source>
</evidence>
<keyword evidence="2" id="KW-1185">Reference proteome</keyword>
<evidence type="ECO:0000313" key="2">
    <source>
        <dbReference type="Proteomes" id="UP000630887"/>
    </source>
</evidence>